<feature type="region of interest" description="Disordered" evidence="1">
    <location>
        <begin position="108"/>
        <end position="148"/>
    </location>
</feature>
<dbReference type="Proteomes" id="UP001153269">
    <property type="component" value="Unassembled WGS sequence"/>
</dbReference>
<feature type="region of interest" description="Disordered" evidence="1">
    <location>
        <begin position="37"/>
        <end position="66"/>
    </location>
</feature>
<reference evidence="2" key="1">
    <citation type="submission" date="2020-03" db="EMBL/GenBank/DDBJ databases">
        <authorList>
            <person name="Weist P."/>
        </authorList>
    </citation>
    <scope>NUCLEOTIDE SEQUENCE</scope>
</reference>
<dbReference type="AlphaFoldDB" id="A0A9N7URH1"/>
<evidence type="ECO:0000256" key="1">
    <source>
        <dbReference type="SAM" id="MobiDB-lite"/>
    </source>
</evidence>
<sequence>MMRRSDHVFPNQTAPIESCSCCVPALSLEVDGTGRGVRGVRPLIPGPSSRTGTPSGHAHHQGSSSCRWTPTTSLKLINCSRRHSGLEVHRSLKRQGLTRGLETRTGLDVEGSDWRSKPPDWWRSLSQRDVNKGPQSKHRAHKTPGNTTWFDRLHGHIHHRTGYEDSKRGNVT</sequence>
<accession>A0A9N7URH1</accession>
<gene>
    <name evidence="2" type="ORF">PLEPLA_LOCUS23427</name>
</gene>
<dbReference type="EMBL" id="CADEAL010001764">
    <property type="protein sequence ID" value="CAB1435344.1"/>
    <property type="molecule type" value="Genomic_DNA"/>
</dbReference>
<name>A0A9N7URH1_PLEPL</name>
<proteinExistence type="predicted"/>
<keyword evidence="3" id="KW-1185">Reference proteome</keyword>
<evidence type="ECO:0000313" key="2">
    <source>
        <dbReference type="EMBL" id="CAB1435344.1"/>
    </source>
</evidence>
<comment type="caution">
    <text evidence="2">The sequence shown here is derived from an EMBL/GenBank/DDBJ whole genome shotgun (WGS) entry which is preliminary data.</text>
</comment>
<evidence type="ECO:0000313" key="3">
    <source>
        <dbReference type="Proteomes" id="UP001153269"/>
    </source>
</evidence>
<organism evidence="2 3">
    <name type="scientific">Pleuronectes platessa</name>
    <name type="common">European plaice</name>
    <dbReference type="NCBI Taxonomy" id="8262"/>
    <lineage>
        <taxon>Eukaryota</taxon>
        <taxon>Metazoa</taxon>
        <taxon>Chordata</taxon>
        <taxon>Craniata</taxon>
        <taxon>Vertebrata</taxon>
        <taxon>Euteleostomi</taxon>
        <taxon>Actinopterygii</taxon>
        <taxon>Neopterygii</taxon>
        <taxon>Teleostei</taxon>
        <taxon>Neoteleostei</taxon>
        <taxon>Acanthomorphata</taxon>
        <taxon>Carangaria</taxon>
        <taxon>Pleuronectiformes</taxon>
        <taxon>Pleuronectoidei</taxon>
        <taxon>Pleuronectidae</taxon>
        <taxon>Pleuronectes</taxon>
    </lineage>
</organism>
<protein>
    <submittedName>
        <fullName evidence="2">Uncharacterized protein</fullName>
    </submittedName>
</protein>
<feature type="compositionally biased region" description="Basic and acidic residues" evidence="1">
    <location>
        <begin position="108"/>
        <end position="120"/>
    </location>
</feature>